<evidence type="ECO:0000256" key="2">
    <source>
        <dbReference type="PROSITE-ProRule" id="PRU01091"/>
    </source>
</evidence>
<proteinExistence type="predicted"/>
<gene>
    <name evidence="5" type="ORF">LX70_03109</name>
</gene>
<reference evidence="5 6" key="1">
    <citation type="submission" date="2018-02" db="EMBL/GenBank/DDBJ databases">
        <title>Genomic Encyclopedia of Archaeal and Bacterial Type Strains, Phase II (KMG-II): from individual species to whole genera.</title>
        <authorList>
            <person name="Goeker M."/>
        </authorList>
    </citation>
    <scope>NUCLEOTIDE SEQUENCE [LARGE SCALE GENOMIC DNA]</scope>
    <source>
        <strain evidence="5 6">DSM 18921</strain>
    </source>
</reference>
<evidence type="ECO:0000259" key="4">
    <source>
        <dbReference type="PROSITE" id="PS51755"/>
    </source>
</evidence>
<feature type="domain" description="OmpR/PhoB-type" evidence="4">
    <location>
        <begin position="1"/>
        <end position="98"/>
    </location>
</feature>
<feature type="compositionally biased region" description="Low complexity" evidence="3">
    <location>
        <begin position="104"/>
        <end position="118"/>
    </location>
</feature>
<keyword evidence="6" id="KW-1185">Reference proteome</keyword>
<dbReference type="Pfam" id="PF00486">
    <property type="entry name" value="Trans_reg_C"/>
    <property type="match status" value="1"/>
</dbReference>
<evidence type="ECO:0000313" key="5">
    <source>
        <dbReference type="EMBL" id="PQV55786.1"/>
    </source>
</evidence>
<feature type="region of interest" description="Disordered" evidence="3">
    <location>
        <begin position="104"/>
        <end position="125"/>
    </location>
</feature>
<dbReference type="EMBL" id="PVEP01000007">
    <property type="protein sequence ID" value="PQV55786.1"/>
    <property type="molecule type" value="Genomic_DNA"/>
</dbReference>
<evidence type="ECO:0000256" key="3">
    <source>
        <dbReference type="SAM" id="MobiDB-lite"/>
    </source>
</evidence>
<comment type="caution">
    <text evidence="5">The sequence shown here is derived from an EMBL/GenBank/DDBJ whole genome shotgun (WGS) entry which is preliminary data.</text>
</comment>
<dbReference type="GO" id="GO:0006355">
    <property type="term" value="P:regulation of DNA-templated transcription"/>
    <property type="evidence" value="ECO:0007669"/>
    <property type="project" value="InterPro"/>
</dbReference>
<dbReference type="RefSeq" id="WP_105515685.1">
    <property type="nucleotide sequence ID" value="NZ_PVEP01000007.1"/>
</dbReference>
<dbReference type="GO" id="GO:0003677">
    <property type="term" value="F:DNA binding"/>
    <property type="evidence" value="ECO:0007669"/>
    <property type="project" value="UniProtKB-UniRule"/>
</dbReference>
<feature type="DNA-binding region" description="OmpR/PhoB-type" evidence="2">
    <location>
        <begin position="1"/>
        <end position="98"/>
    </location>
</feature>
<dbReference type="InterPro" id="IPR001867">
    <property type="entry name" value="OmpR/PhoB-type_DNA-bd"/>
</dbReference>
<dbReference type="SUPFAM" id="SSF48452">
    <property type="entry name" value="TPR-like"/>
    <property type="match status" value="1"/>
</dbReference>
<accession>A0A2S8S4Q8</accession>
<sequence>MIYTFGSFRLDADRFELSRDGVPVTVEPQALELILLLIRHRGRLVPKEEIVAAIWGGRAISDASLSSRIHAARLALGDDGATQAAIRTVHGRGFRFVAPLDEASPPAAAQNPAPEAAPDTPEHAGRPAIVVPPLRPLGAAPEAGLMADALSHDVIQALSRMRWLTVIARGTAFQFRAQDAGMATICERIGARYALTGVLEADGNRLSATLELTAYPDGAVIWGDRLSVTAGAVEELRARIVAHVVAALELYVPTREAMAARLGSTENLDAWASYHLALHHMYRFNREDNARATILFEQAAHRDPAFARAHAGLSFTRFQDAFLRYGADIGNAAADARRHAERGLEIDPLDPFVNFTMGRTFWLNGDPDAAIAWLDRATALNPNYAQGFYSRAFSRMLIGQGAHVDTDIEGALRLSPLDPLRYGMLGVRSLALIQAGLFDAAADWGEQAAIAPGAHFLIAMIALVANSLAGREARAIHWRADVLRRRPRASRQHFFAAFPIRDETARGLIAKTFDRHGL</sequence>
<organism evidence="5 6">
    <name type="scientific">Albidovulum denitrificans</name>
    <dbReference type="NCBI Taxonomy" id="404881"/>
    <lineage>
        <taxon>Bacteria</taxon>
        <taxon>Pseudomonadati</taxon>
        <taxon>Pseudomonadota</taxon>
        <taxon>Alphaproteobacteria</taxon>
        <taxon>Rhodobacterales</taxon>
        <taxon>Paracoccaceae</taxon>
        <taxon>Albidovulum</taxon>
    </lineage>
</organism>
<dbReference type="PROSITE" id="PS51755">
    <property type="entry name" value="OMPR_PHOB"/>
    <property type="match status" value="1"/>
</dbReference>
<keyword evidence="1 2" id="KW-0238">DNA-binding</keyword>
<dbReference type="Proteomes" id="UP000238338">
    <property type="component" value="Unassembled WGS sequence"/>
</dbReference>
<dbReference type="SMART" id="SM00862">
    <property type="entry name" value="Trans_reg_C"/>
    <property type="match status" value="1"/>
</dbReference>
<name>A0A2S8S4Q8_9RHOB</name>
<dbReference type="GO" id="GO:0000160">
    <property type="term" value="P:phosphorelay signal transduction system"/>
    <property type="evidence" value="ECO:0007669"/>
    <property type="project" value="InterPro"/>
</dbReference>
<evidence type="ECO:0000313" key="6">
    <source>
        <dbReference type="Proteomes" id="UP000238338"/>
    </source>
</evidence>
<dbReference type="Gene3D" id="1.10.10.10">
    <property type="entry name" value="Winged helix-like DNA-binding domain superfamily/Winged helix DNA-binding domain"/>
    <property type="match status" value="1"/>
</dbReference>
<dbReference type="CDD" id="cd00383">
    <property type="entry name" value="trans_reg_C"/>
    <property type="match status" value="1"/>
</dbReference>
<dbReference type="OrthoDB" id="54411at2"/>
<dbReference type="AlphaFoldDB" id="A0A2S8S4Q8"/>
<dbReference type="Gene3D" id="1.25.40.10">
    <property type="entry name" value="Tetratricopeptide repeat domain"/>
    <property type="match status" value="1"/>
</dbReference>
<dbReference type="SUPFAM" id="SSF46894">
    <property type="entry name" value="C-terminal effector domain of the bipartite response regulators"/>
    <property type="match status" value="1"/>
</dbReference>
<dbReference type="InterPro" id="IPR011990">
    <property type="entry name" value="TPR-like_helical_dom_sf"/>
</dbReference>
<dbReference type="InterPro" id="IPR036388">
    <property type="entry name" value="WH-like_DNA-bd_sf"/>
</dbReference>
<dbReference type="InterPro" id="IPR016032">
    <property type="entry name" value="Sig_transdc_resp-reg_C-effctor"/>
</dbReference>
<protein>
    <submittedName>
        <fullName evidence="5">DNA-binding winged helix-turn-helix (WHTH) protein</fullName>
    </submittedName>
</protein>
<evidence type="ECO:0000256" key="1">
    <source>
        <dbReference type="ARBA" id="ARBA00023125"/>
    </source>
</evidence>